<reference evidence="3" key="1">
    <citation type="submission" date="2024-01" db="EMBL/GenBank/DDBJ databases">
        <title>Bank of Algae and Cyanobacteria of the Azores (BACA) strain genomes.</title>
        <authorList>
            <person name="Luz R."/>
            <person name="Cordeiro R."/>
            <person name="Fonseca A."/>
            <person name="Goncalves V."/>
        </authorList>
    </citation>
    <scope>NUCLEOTIDE SEQUENCE</scope>
    <source>
        <strain evidence="3">BACA0141</strain>
    </source>
</reference>
<dbReference type="Proteomes" id="UP001333818">
    <property type="component" value="Unassembled WGS sequence"/>
</dbReference>
<comment type="caution">
    <text evidence="3">The sequence shown here is derived from an EMBL/GenBank/DDBJ whole genome shotgun (WGS) entry which is preliminary data.</text>
</comment>
<evidence type="ECO:0000313" key="4">
    <source>
        <dbReference type="Proteomes" id="UP001333818"/>
    </source>
</evidence>
<keyword evidence="2" id="KW-1133">Transmembrane helix</keyword>
<feature type="compositionally biased region" description="Pro residues" evidence="1">
    <location>
        <begin position="204"/>
        <end position="214"/>
    </location>
</feature>
<accession>A0AAW9PXK7</accession>
<proteinExistence type="predicted"/>
<gene>
    <name evidence="3" type="ORF">V2H45_02925</name>
</gene>
<organism evidence="3 4">
    <name type="scientific">Tumidithrix elongata BACA0141</name>
    <dbReference type="NCBI Taxonomy" id="2716417"/>
    <lineage>
        <taxon>Bacteria</taxon>
        <taxon>Bacillati</taxon>
        <taxon>Cyanobacteriota</taxon>
        <taxon>Cyanophyceae</taxon>
        <taxon>Pseudanabaenales</taxon>
        <taxon>Pseudanabaenaceae</taxon>
        <taxon>Tumidithrix</taxon>
        <taxon>Tumidithrix elongata</taxon>
    </lineage>
</organism>
<evidence type="ECO:0000256" key="2">
    <source>
        <dbReference type="SAM" id="Phobius"/>
    </source>
</evidence>
<keyword evidence="2" id="KW-0472">Membrane</keyword>
<keyword evidence="4" id="KW-1185">Reference proteome</keyword>
<name>A0AAW9PXK7_9CYAN</name>
<feature type="region of interest" description="Disordered" evidence="1">
    <location>
        <begin position="164"/>
        <end position="214"/>
    </location>
</feature>
<dbReference type="EMBL" id="JAZBJZ010000006">
    <property type="protein sequence ID" value="MEE3715695.1"/>
    <property type="molecule type" value="Genomic_DNA"/>
</dbReference>
<evidence type="ECO:0000313" key="3">
    <source>
        <dbReference type="EMBL" id="MEE3715695.1"/>
    </source>
</evidence>
<dbReference type="RefSeq" id="WP_330482118.1">
    <property type="nucleotide sequence ID" value="NZ_JAZBJZ010000006.1"/>
</dbReference>
<feature type="transmembrane region" description="Helical" evidence="2">
    <location>
        <begin position="122"/>
        <end position="149"/>
    </location>
</feature>
<keyword evidence="2" id="KW-0812">Transmembrane</keyword>
<dbReference type="AlphaFoldDB" id="A0AAW9PXK7"/>
<protein>
    <submittedName>
        <fullName evidence="3">Uncharacterized protein</fullName>
    </submittedName>
</protein>
<sequence length="214" mass="24232">MNALIMSILVLDVGIQAVIINNIFRAYQRNKQNDEIEEEENLTRYESYSPSEQQKGWEFKILRTNTGGFRNRKTLRQVCIEEARSGWILLEKLDDQRLRFRRPLAARERDHLSKLDPYRTYYGIPAIVETLVTVGVLLAIMGGTAYWGFNKMQGFFSNLQTKSVQSAPTPLPSKEPQMPNAKPKPSSTLPANPKPVSEIAPRPSTAPSPTQSPN</sequence>
<evidence type="ECO:0000256" key="1">
    <source>
        <dbReference type="SAM" id="MobiDB-lite"/>
    </source>
</evidence>